<dbReference type="eggNOG" id="COG0702">
    <property type="taxonomic scope" value="Bacteria"/>
</dbReference>
<dbReference type="OrthoDB" id="9803892at2"/>
<dbReference type="HOGENOM" id="CLU_025711_6_0_9"/>
<dbReference type="GO" id="GO:0004074">
    <property type="term" value="F:biliverdin reductase [NAD(P)H] activity"/>
    <property type="evidence" value="ECO:0007669"/>
    <property type="project" value="TreeGrafter"/>
</dbReference>
<name>R2SE54_9ENTE</name>
<proteinExistence type="predicted"/>
<dbReference type="PANTHER" id="PTHR43355">
    <property type="entry name" value="FLAVIN REDUCTASE (NADPH)"/>
    <property type="match status" value="1"/>
</dbReference>
<evidence type="ECO:0000313" key="3">
    <source>
        <dbReference type="Proteomes" id="UP000013782"/>
    </source>
</evidence>
<dbReference type="PATRIC" id="fig|1158607.3.peg.3694"/>
<dbReference type="STRING" id="160454.RV10_GL002026"/>
<sequence>MTKILIIGATGSIGQVVREELLKRAGVELTLFSRTANQLNLINSKRETVISANVFDEEKLDNALKGQEIVFVALSGNLEKMTSAVIHSMKKFNVKRLIVISSMGIYNEIPDSIGASGNLAFNPFLQTYRNAADVVESSELDYTIIRPGWFDNGSDEYEITLKGEPFGGHNVSRKSIADLVLRLVDDPTVYLRKSIGINRPE</sequence>
<reference evidence="2 3" key="1">
    <citation type="submission" date="2013-02" db="EMBL/GenBank/DDBJ databases">
        <title>The Genome Sequence of Enterococcus pallens BAA-351.</title>
        <authorList>
            <consortium name="The Broad Institute Genome Sequencing Platform"/>
            <consortium name="The Broad Institute Genome Sequencing Center for Infectious Disease"/>
            <person name="Earl A.M."/>
            <person name="Gilmore M.S."/>
            <person name="Lebreton F."/>
            <person name="Walker B."/>
            <person name="Young S.K."/>
            <person name="Zeng Q."/>
            <person name="Gargeya S."/>
            <person name="Fitzgerald M."/>
            <person name="Haas B."/>
            <person name="Abouelleil A."/>
            <person name="Alvarado L."/>
            <person name="Arachchi H.M."/>
            <person name="Berlin A.M."/>
            <person name="Chapman S.B."/>
            <person name="Dewar J."/>
            <person name="Goldberg J."/>
            <person name="Griggs A."/>
            <person name="Gujja S."/>
            <person name="Hansen M."/>
            <person name="Howarth C."/>
            <person name="Imamovic A."/>
            <person name="Larimer J."/>
            <person name="McCowan C."/>
            <person name="Murphy C."/>
            <person name="Neiman D."/>
            <person name="Pearson M."/>
            <person name="Priest M."/>
            <person name="Roberts A."/>
            <person name="Saif S."/>
            <person name="Shea T."/>
            <person name="Sisk P."/>
            <person name="Sykes S."/>
            <person name="Wortman J."/>
            <person name="Nusbaum C."/>
            <person name="Birren B."/>
        </authorList>
    </citation>
    <scope>NUCLEOTIDE SEQUENCE [LARGE SCALE GENOMIC DNA]</scope>
    <source>
        <strain evidence="2 3">ATCC BAA-351</strain>
    </source>
</reference>
<feature type="domain" description="NAD(P)-binding" evidence="1">
    <location>
        <begin position="8"/>
        <end position="187"/>
    </location>
</feature>
<organism evidence="2 3">
    <name type="scientific">Enterococcus pallens ATCC BAA-351</name>
    <dbReference type="NCBI Taxonomy" id="1158607"/>
    <lineage>
        <taxon>Bacteria</taxon>
        <taxon>Bacillati</taxon>
        <taxon>Bacillota</taxon>
        <taxon>Bacilli</taxon>
        <taxon>Lactobacillales</taxon>
        <taxon>Enterococcaceae</taxon>
        <taxon>Enterococcus</taxon>
    </lineage>
</organism>
<dbReference type="SUPFAM" id="SSF51735">
    <property type="entry name" value="NAD(P)-binding Rossmann-fold domains"/>
    <property type="match status" value="1"/>
</dbReference>
<dbReference type="Proteomes" id="UP000013782">
    <property type="component" value="Unassembled WGS sequence"/>
</dbReference>
<dbReference type="Gene3D" id="3.40.50.720">
    <property type="entry name" value="NAD(P)-binding Rossmann-like Domain"/>
    <property type="match status" value="1"/>
</dbReference>
<dbReference type="InterPro" id="IPR016040">
    <property type="entry name" value="NAD(P)-bd_dom"/>
</dbReference>
<keyword evidence="3" id="KW-1185">Reference proteome</keyword>
<dbReference type="EMBL" id="AJAQ01000035">
    <property type="protein sequence ID" value="EOH91156.1"/>
    <property type="molecule type" value="Genomic_DNA"/>
</dbReference>
<dbReference type="InterPro" id="IPR051606">
    <property type="entry name" value="Polyketide_Oxido-like"/>
</dbReference>
<accession>R2SE54</accession>
<gene>
    <name evidence="2" type="ORF">UAU_03695</name>
</gene>
<comment type="caution">
    <text evidence="2">The sequence shown here is derived from an EMBL/GenBank/DDBJ whole genome shotgun (WGS) entry which is preliminary data.</text>
</comment>
<dbReference type="InterPro" id="IPR036291">
    <property type="entry name" value="NAD(P)-bd_dom_sf"/>
</dbReference>
<evidence type="ECO:0000259" key="1">
    <source>
        <dbReference type="Pfam" id="PF13460"/>
    </source>
</evidence>
<evidence type="ECO:0000313" key="2">
    <source>
        <dbReference type="EMBL" id="EOH91156.1"/>
    </source>
</evidence>
<dbReference type="GO" id="GO:0042602">
    <property type="term" value="F:riboflavin reductase (NADPH) activity"/>
    <property type="evidence" value="ECO:0007669"/>
    <property type="project" value="TreeGrafter"/>
</dbReference>
<protein>
    <recommendedName>
        <fullName evidence="1">NAD(P)-binding domain-containing protein</fullName>
    </recommendedName>
</protein>
<dbReference type="RefSeq" id="WP_010758665.1">
    <property type="nucleotide sequence ID" value="NZ_ASWD01000008.1"/>
</dbReference>
<dbReference type="AlphaFoldDB" id="R2SE54"/>
<dbReference type="Pfam" id="PF13460">
    <property type="entry name" value="NAD_binding_10"/>
    <property type="match status" value="1"/>
</dbReference>
<dbReference type="PANTHER" id="PTHR43355:SF2">
    <property type="entry name" value="FLAVIN REDUCTASE (NADPH)"/>
    <property type="match status" value="1"/>
</dbReference>